<proteinExistence type="predicted"/>
<protein>
    <submittedName>
        <fullName evidence="1">Uncharacterized protein</fullName>
    </submittedName>
</protein>
<dbReference type="Proteomes" id="UP000199213">
    <property type="component" value="Unassembled WGS sequence"/>
</dbReference>
<dbReference type="AlphaFoldDB" id="A0A1G8Y6S7"/>
<keyword evidence="2" id="KW-1185">Reference proteome</keyword>
<sequence>MLDNVVNPATKEYRLPPREDNTYKYFSNRRCEWTEDASK</sequence>
<accession>A0A1G8Y6S7</accession>
<gene>
    <name evidence="1" type="ORF">SAMN04487820_103282</name>
</gene>
<evidence type="ECO:0000313" key="1">
    <source>
        <dbReference type="EMBL" id="SDJ98433.1"/>
    </source>
</evidence>
<reference evidence="2" key="1">
    <citation type="submission" date="2016-10" db="EMBL/GenBank/DDBJ databases">
        <authorList>
            <person name="Varghese N."/>
            <person name="Submissions S."/>
        </authorList>
    </citation>
    <scope>NUCLEOTIDE SEQUENCE [LARGE SCALE GENOMIC DNA]</scope>
    <source>
        <strain evidence="2">DSM 45460</strain>
    </source>
</reference>
<organism evidence="1 2">
    <name type="scientific">Actinopolyspora mzabensis</name>
    <dbReference type="NCBI Taxonomy" id="995066"/>
    <lineage>
        <taxon>Bacteria</taxon>
        <taxon>Bacillati</taxon>
        <taxon>Actinomycetota</taxon>
        <taxon>Actinomycetes</taxon>
        <taxon>Actinopolysporales</taxon>
        <taxon>Actinopolysporaceae</taxon>
        <taxon>Actinopolyspora</taxon>
    </lineage>
</organism>
<dbReference type="EMBL" id="FNFM01000003">
    <property type="protein sequence ID" value="SDJ98433.1"/>
    <property type="molecule type" value="Genomic_DNA"/>
</dbReference>
<evidence type="ECO:0000313" key="2">
    <source>
        <dbReference type="Proteomes" id="UP000199213"/>
    </source>
</evidence>
<name>A0A1G8Y6S7_ACTMZ</name>